<sequence length="144" mass="16504">NIDEEAPKVISFRLKSENHLSLEFSEMINELTLLNPENYKLQANVLKEIIPISTQEVELQFENVFADAEQMQLDVSGVADECGNILDTIMNFVYHVVHEHDVVINEIMADESPTQGLPEYEYIELYNTKNYPISVEGWKLQIGS</sequence>
<dbReference type="EMBL" id="QFLI01000149">
    <property type="protein sequence ID" value="PXX91173.1"/>
    <property type="molecule type" value="Genomic_DNA"/>
</dbReference>
<evidence type="ECO:0000256" key="1">
    <source>
        <dbReference type="ARBA" id="ARBA00022729"/>
    </source>
</evidence>
<feature type="domain" description="LTD" evidence="2">
    <location>
        <begin position="100"/>
        <end position="141"/>
    </location>
</feature>
<dbReference type="OrthoDB" id="9758406at2"/>
<protein>
    <recommendedName>
        <fullName evidence="2">LTD domain-containing protein</fullName>
    </recommendedName>
</protein>
<evidence type="ECO:0000313" key="4">
    <source>
        <dbReference type="Proteomes" id="UP000248079"/>
    </source>
</evidence>
<gene>
    <name evidence="3" type="ORF">DF185_23270</name>
</gene>
<comment type="caution">
    <text evidence="3">The sequence shown here is derived from an EMBL/GenBank/DDBJ whole genome shotgun (WGS) entry which is preliminary data.</text>
</comment>
<accession>A0A2V3ZL40</accession>
<evidence type="ECO:0000313" key="3">
    <source>
        <dbReference type="EMBL" id="PXX91173.1"/>
    </source>
</evidence>
<keyword evidence="4" id="KW-1185">Reference proteome</keyword>
<proteinExistence type="predicted"/>
<dbReference type="RefSeq" id="WP_133250155.1">
    <property type="nucleotide sequence ID" value="NZ_QFLI01000149.1"/>
</dbReference>
<evidence type="ECO:0000259" key="2">
    <source>
        <dbReference type="Pfam" id="PF00932"/>
    </source>
</evidence>
<dbReference type="Gene3D" id="2.60.40.1220">
    <property type="match status" value="1"/>
</dbReference>
<feature type="non-terminal residue" evidence="3">
    <location>
        <position position="144"/>
    </location>
</feature>
<dbReference type="InterPro" id="IPR001322">
    <property type="entry name" value="Lamin_tail_dom"/>
</dbReference>
<name>A0A2V3ZL40_9BACT</name>
<dbReference type="InterPro" id="IPR014755">
    <property type="entry name" value="Cu-Rt/internalin_Ig-like"/>
</dbReference>
<dbReference type="SUPFAM" id="SSF74853">
    <property type="entry name" value="Lamin A/C globular tail domain"/>
    <property type="match status" value="1"/>
</dbReference>
<dbReference type="Pfam" id="PF00932">
    <property type="entry name" value="LTD"/>
    <property type="match status" value="1"/>
</dbReference>
<dbReference type="Proteomes" id="UP000248079">
    <property type="component" value="Unassembled WGS sequence"/>
</dbReference>
<organism evidence="3 4">
    <name type="scientific">Marinifilum breve</name>
    <dbReference type="NCBI Taxonomy" id="2184082"/>
    <lineage>
        <taxon>Bacteria</taxon>
        <taxon>Pseudomonadati</taxon>
        <taxon>Bacteroidota</taxon>
        <taxon>Bacteroidia</taxon>
        <taxon>Marinilabiliales</taxon>
        <taxon>Marinifilaceae</taxon>
    </lineage>
</organism>
<keyword evidence="1" id="KW-0732">Signal</keyword>
<dbReference type="AlphaFoldDB" id="A0A2V3ZL40"/>
<dbReference type="InterPro" id="IPR036415">
    <property type="entry name" value="Lamin_tail_dom_sf"/>
</dbReference>
<feature type="non-terminal residue" evidence="3">
    <location>
        <position position="1"/>
    </location>
</feature>
<reference evidence="3 4" key="1">
    <citation type="submission" date="2018-05" db="EMBL/GenBank/DDBJ databases">
        <title>Marinifilum breve JC075T sp. nov., a marine bacterium isolated from Yongle Blue Hole in the South China Sea.</title>
        <authorList>
            <person name="Fu T."/>
        </authorList>
    </citation>
    <scope>NUCLEOTIDE SEQUENCE [LARGE SCALE GENOMIC DNA]</scope>
    <source>
        <strain evidence="3 4">JC075</strain>
    </source>
</reference>